<sequence length="75" mass="8934">MKEILIEQGKITSNYFNINDIYDCYHRKTNKRIALDRNPRRIIDAVLSGLERSPIFKQIVVESDAEQVRFFYLLN</sequence>
<protein>
    <submittedName>
        <fullName evidence="1">Uncharacterized protein</fullName>
    </submittedName>
</protein>
<name>A0A0B2JN22_9FIRM</name>
<evidence type="ECO:0000313" key="2">
    <source>
        <dbReference type="Proteomes" id="UP000030993"/>
    </source>
</evidence>
<dbReference type="EMBL" id="JSCE01000245">
    <property type="protein sequence ID" value="KHM48123.1"/>
    <property type="molecule type" value="Genomic_DNA"/>
</dbReference>
<gene>
    <name evidence="1" type="ORF">NZ47_13290</name>
</gene>
<dbReference type="AlphaFoldDB" id="A0A0B2JN22"/>
<dbReference type="Proteomes" id="UP000030993">
    <property type="component" value="Unassembled WGS sequence"/>
</dbReference>
<reference evidence="1 2" key="1">
    <citation type="journal article" date="2013" name="PLoS ONE">
        <title>Identification and characterization of three novel lipases belonging to families II and V from Anaerovibrio lipolyticus 5ST.</title>
        <authorList>
            <person name="Prive F."/>
            <person name="Kaderbhai N.N."/>
            <person name="Girdwood S."/>
            <person name="Worgan H.J."/>
            <person name="Pinloche E."/>
            <person name="Scollan N.D."/>
            <person name="Huws S.A."/>
            <person name="Newbold C.J."/>
        </authorList>
    </citation>
    <scope>NUCLEOTIDE SEQUENCE [LARGE SCALE GENOMIC DNA]</scope>
    <source>
        <strain evidence="1 2">5S</strain>
    </source>
</reference>
<accession>A0A0B2JN22</accession>
<keyword evidence="2" id="KW-1185">Reference proteome</keyword>
<organism evidence="1 2">
    <name type="scientific">Anaerovibrio lipolyticus</name>
    <dbReference type="NCBI Taxonomy" id="82374"/>
    <lineage>
        <taxon>Bacteria</taxon>
        <taxon>Bacillati</taxon>
        <taxon>Bacillota</taxon>
        <taxon>Negativicutes</taxon>
        <taxon>Selenomonadales</taxon>
        <taxon>Selenomonadaceae</taxon>
        <taxon>Anaerovibrio</taxon>
    </lineage>
</organism>
<dbReference type="STRING" id="82374.NZ47_13290"/>
<evidence type="ECO:0000313" key="1">
    <source>
        <dbReference type="EMBL" id="KHM48123.1"/>
    </source>
</evidence>
<proteinExistence type="predicted"/>
<comment type="caution">
    <text evidence="1">The sequence shown here is derived from an EMBL/GenBank/DDBJ whole genome shotgun (WGS) entry which is preliminary data.</text>
</comment>
<dbReference type="RefSeq" id="WP_039211963.1">
    <property type="nucleotide sequence ID" value="NZ_JSCE01000245.1"/>
</dbReference>